<evidence type="ECO:0000313" key="5">
    <source>
        <dbReference type="EMBL" id="SAM05686.1"/>
    </source>
</evidence>
<dbReference type="InterPro" id="IPR020084">
    <property type="entry name" value="NUDIX_hydrolase_CS"/>
</dbReference>
<dbReference type="GO" id="GO:0005762">
    <property type="term" value="C:mitochondrial large ribosomal subunit"/>
    <property type="evidence" value="ECO:0007669"/>
    <property type="project" value="TreeGrafter"/>
</dbReference>
<evidence type="ECO:0000256" key="3">
    <source>
        <dbReference type="SAM" id="MobiDB-lite"/>
    </source>
</evidence>
<dbReference type="Proteomes" id="UP000078561">
    <property type="component" value="Unassembled WGS sequence"/>
</dbReference>
<dbReference type="InParanoid" id="A0A163K021"/>
<proteinExistence type="inferred from homology"/>
<dbReference type="EMBL" id="LT554468">
    <property type="protein sequence ID" value="SAM05686.1"/>
    <property type="molecule type" value="Genomic_DNA"/>
</dbReference>
<protein>
    <recommendedName>
        <fullName evidence="4">Nudix hydrolase domain-containing protein</fullName>
    </recommendedName>
</protein>
<dbReference type="STRING" id="4829.A0A163K021"/>
<dbReference type="PANTHER" id="PTHR13124:SF12">
    <property type="entry name" value="LARGE RIBOSOMAL SUBUNIT PROTEIN ML46"/>
    <property type="match status" value="1"/>
</dbReference>
<name>A0A163K021_ABSGL</name>
<dbReference type="InterPro" id="IPR015797">
    <property type="entry name" value="NUDIX_hydrolase-like_dom_sf"/>
</dbReference>
<dbReference type="GO" id="GO:0003735">
    <property type="term" value="F:structural constituent of ribosome"/>
    <property type="evidence" value="ECO:0007669"/>
    <property type="project" value="InterPro"/>
</dbReference>
<dbReference type="InterPro" id="IPR033650">
    <property type="entry name" value="Ribosomal_mL46_NUDIX"/>
</dbReference>
<dbReference type="PANTHER" id="PTHR13124">
    <property type="entry name" value="39S RIBOSOMAL PROTEIN L46, MITOCHONDRIAL PRECURSOR-RELATED"/>
    <property type="match status" value="1"/>
</dbReference>
<keyword evidence="1 2" id="KW-0378">Hydrolase</keyword>
<dbReference type="AlphaFoldDB" id="A0A163K021"/>
<dbReference type="GO" id="GO:0016787">
    <property type="term" value="F:hydrolase activity"/>
    <property type="evidence" value="ECO:0007669"/>
    <property type="project" value="UniProtKB-KW"/>
</dbReference>
<dbReference type="PRINTS" id="PR00502">
    <property type="entry name" value="NUDIXFAMILY"/>
</dbReference>
<dbReference type="Pfam" id="PF00293">
    <property type="entry name" value="NUDIX"/>
    <property type="match status" value="1"/>
</dbReference>
<feature type="region of interest" description="Disordered" evidence="3">
    <location>
        <begin position="22"/>
        <end position="41"/>
    </location>
</feature>
<dbReference type="OMA" id="PFCIYQY"/>
<evidence type="ECO:0000256" key="1">
    <source>
        <dbReference type="ARBA" id="ARBA00022801"/>
    </source>
</evidence>
<sequence>MASQQPLFRSVASIIVRRPPITAASLTHTGRTTPDQDPHSLDRHPQLPIYLLVKKPRKHNAWQFPQGGVDPGETVLQAALRELEEECGSHIKVHPVESQPSCHYQYEFPPAFIATHKRKHTGAKVEFIRSNWVSGQCQPDGEEIVDYAWLMESEVKQYVTPEYHNAIKSLFSYPWQPSL</sequence>
<evidence type="ECO:0000256" key="2">
    <source>
        <dbReference type="RuleBase" id="RU003476"/>
    </source>
</evidence>
<evidence type="ECO:0000313" key="6">
    <source>
        <dbReference type="Proteomes" id="UP000078561"/>
    </source>
</evidence>
<dbReference type="InterPro" id="IPR040008">
    <property type="entry name" value="Ribosomal_mL46"/>
</dbReference>
<dbReference type="SUPFAM" id="SSF55811">
    <property type="entry name" value="Nudix"/>
    <property type="match status" value="1"/>
</dbReference>
<reference evidence="5" key="1">
    <citation type="submission" date="2016-04" db="EMBL/GenBank/DDBJ databases">
        <authorList>
            <person name="Evans L.H."/>
            <person name="Alamgir A."/>
            <person name="Owens N."/>
            <person name="Weber N.D."/>
            <person name="Virtaneva K."/>
            <person name="Barbian K."/>
            <person name="Babar A."/>
            <person name="Rosenke K."/>
        </authorList>
    </citation>
    <scope>NUCLEOTIDE SEQUENCE [LARGE SCALE GENOMIC DNA]</scope>
    <source>
        <strain evidence="5">CBS 101.48</strain>
    </source>
</reference>
<gene>
    <name evidence="5" type="primary">ABSGL_11561.1 scaffold 12295</name>
</gene>
<dbReference type="InterPro" id="IPR020476">
    <property type="entry name" value="Nudix_hydrolase"/>
</dbReference>
<dbReference type="PROSITE" id="PS00893">
    <property type="entry name" value="NUDIX_BOX"/>
    <property type="match status" value="1"/>
</dbReference>
<feature type="domain" description="Nudix hydrolase" evidence="4">
    <location>
        <begin position="6"/>
        <end position="173"/>
    </location>
</feature>
<accession>A0A163K021</accession>
<feature type="compositionally biased region" description="Polar residues" evidence="3">
    <location>
        <begin position="24"/>
        <end position="33"/>
    </location>
</feature>
<keyword evidence="6" id="KW-1185">Reference proteome</keyword>
<comment type="similarity">
    <text evidence="2">Belongs to the Nudix hydrolase family.</text>
</comment>
<dbReference type="PROSITE" id="PS51462">
    <property type="entry name" value="NUDIX"/>
    <property type="match status" value="1"/>
</dbReference>
<dbReference type="CDD" id="cd04661">
    <property type="entry name" value="NUDIX_MRP_L46"/>
    <property type="match status" value="1"/>
</dbReference>
<dbReference type="OrthoDB" id="414075at2759"/>
<dbReference type="Gene3D" id="3.90.79.10">
    <property type="entry name" value="Nucleoside Triphosphate Pyrophosphohydrolase"/>
    <property type="match status" value="1"/>
</dbReference>
<organism evidence="5">
    <name type="scientific">Absidia glauca</name>
    <name type="common">Pin mould</name>
    <dbReference type="NCBI Taxonomy" id="4829"/>
    <lineage>
        <taxon>Eukaryota</taxon>
        <taxon>Fungi</taxon>
        <taxon>Fungi incertae sedis</taxon>
        <taxon>Mucoromycota</taxon>
        <taxon>Mucoromycotina</taxon>
        <taxon>Mucoromycetes</taxon>
        <taxon>Mucorales</taxon>
        <taxon>Cunninghamellaceae</taxon>
        <taxon>Absidia</taxon>
    </lineage>
</organism>
<evidence type="ECO:0000259" key="4">
    <source>
        <dbReference type="PROSITE" id="PS51462"/>
    </source>
</evidence>
<dbReference type="InterPro" id="IPR000086">
    <property type="entry name" value="NUDIX_hydrolase_dom"/>
</dbReference>